<organism evidence="1 2">
    <name type="scientific">Dentiscutata heterogama</name>
    <dbReference type="NCBI Taxonomy" id="1316150"/>
    <lineage>
        <taxon>Eukaryota</taxon>
        <taxon>Fungi</taxon>
        <taxon>Fungi incertae sedis</taxon>
        <taxon>Mucoromycota</taxon>
        <taxon>Glomeromycotina</taxon>
        <taxon>Glomeromycetes</taxon>
        <taxon>Diversisporales</taxon>
        <taxon>Gigasporaceae</taxon>
        <taxon>Dentiscutata</taxon>
    </lineage>
</organism>
<evidence type="ECO:0000313" key="1">
    <source>
        <dbReference type="EMBL" id="CAG8496635.1"/>
    </source>
</evidence>
<reference evidence="1" key="1">
    <citation type="submission" date="2021-06" db="EMBL/GenBank/DDBJ databases">
        <authorList>
            <person name="Kallberg Y."/>
            <person name="Tangrot J."/>
            <person name="Rosling A."/>
        </authorList>
    </citation>
    <scope>NUCLEOTIDE SEQUENCE</scope>
    <source>
        <strain evidence="1">IL203A</strain>
    </source>
</reference>
<gene>
    <name evidence="1" type="ORF">DHETER_LOCUS2811</name>
</gene>
<dbReference type="Proteomes" id="UP000789702">
    <property type="component" value="Unassembled WGS sequence"/>
</dbReference>
<sequence>PTLKTKLSPILQKLFEAKASKKLTFADIGKQLGRDEVWVASVFYGQMTFLRIVSIGLSLLKKAKPEEADLKKLSAILDLPQQYLTTDIGQTFFPTRGGLFELPPRDPFIYRLYEIMQVYGLPLKDVVNEKFGDGIMSAIDFTANVEKIDNKQQDVINPLYNKISNNEHDNFEDQGYIWLASGEILNLSTSNFKDNTLPLDKRQAILQSYLCNKNIQFQPPSMNKDL</sequence>
<comment type="caution">
    <text evidence="1">The sequence shown here is derived from an EMBL/GenBank/DDBJ whole genome shotgun (WGS) entry which is preliminary data.</text>
</comment>
<evidence type="ECO:0000313" key="2">
    <source>
        <dbReference type="Proteomes" id="UP000789702"/>
    </source>
</evidence>
<dbReference type="EMBL" id="CAJVPU010002194">
    <property type="protein sequence ID" value="CAG8496635.1"/>
    <property type="molecule type" value="Genomic_DNA"/>
</dbReference>
<accession>A0ACA9KVZ1</accession>
<feature type="non-terminal residue" evidence="1">
    <location>
        <position position="1"/>
    </location>
</feature>
<keyword evidence="2" id="KW-1185">Reference proteome</keyword>
<proteinExistence type="predicted"/>
<name>A0ACA9KVZ1_9GLOM</name>
<protein>
    <submittedName>
        <fullName evidence="1">5725_t:CDS:1</fullName>
    </submittedName>
</protein>